<organism evidence="1">
    <name type="scientific">Streptomyces sp. CMC78</name>
    <dbReference type="NCBI Taxonomy" id="3231512"/>
    <lineage>
        <taxon>Bacteria</taxon>
        <taxon>Bacillati</taxon>
        <taxon>Actinomycetota</taxon>
        <taxon>Actinomycetes</taxon>
        <taxon>Kitasatosporales</taxon>
        <taxon>Streptomycetaceae</taxon>
        <taxon>Streptomyces</taxon>
    </lineage>
</organism>
<proteinExistence type="predicted"/>
<sequence>MSGNPESAGVFAAGGIPFLVSQRFPEPGFSFAETGGPAAWAVSTAGRPVTVTAAARPKAAAKRAANRHLDGIRSEWFKASSSLSCGALRGRGRHARPP</sequence>
<reference evidence="1" key="1">
    <citation type="submission" date="2024-07" db="EMBL/GenBank/DDBJ databases">
        <title>Complete genome sequences of cellulolytic bacteria, Kitasatospora sp. CMC57 and Streptomyces sp. CMC78, isolated from Japanese agricultural soil.</title>
        <authorList>
            <person name="Hashimoto T."/>
            <person name="Ito M."/>
            <person name="Iwamoto M."/>
            <person name="Fukahori D."/>
            <person name="Shoda T."/>
            <person name="Sakoda M."/>
            <person name="Morohoshi T."/>
            <person name="Mitsuboshi M."/>
            <person name="Nishizawa T."/>
        </authorList>
    </citation>
    <scope>NUCLEOTIDE SEQUENCE</scope>
    <source>
        <strain evidence="1">CMC78</strain>
    </source>
</reference>
<dbReference type="KEGG" id="stcm:SCMC78_29600"/>
<protein>
    <submittedName>
        <fullName evidence="1">Uncharacterized protein</fullName>
    </submittedName>
</protein>
<dbReference type="AlphaFoldDB" id="A0AB33KHQ6"/>
<gene>
    <name evidence="1" type="ORF">SCMC78_29600</name>
</gene>
<accession>A0AB33KHQ6</accession>
<evidence type="ECO:0000313" key="1">
    <source>
        <dbReference type="EMBL" id="BFP53153.1"/>
    </source>
</evidence>
<name>A0AB33KHQ6_9ACTN</name>
<dbReference type="EMBL" id="AP035884">
    <property type="protein sequence ID" value="BFP53153.1"/>
    <property type="molecule type" value="Genomic_DNA"/>
</dbReference>